<evidence type="ECO:0000256" key="1">
    <source>
        <dbReference type="SAM" id="SignalP"/>
    </source>
</evidence>
<reference evidence="2" key="2">
    <citation type="submission" date="2021-04" db="EMBL/GenBank/DDBJ databases">
        <authorList>
            <person name="Gilroy R."/>
        </authorList>
    </citation>
    <scope>NUCLEOTIDE SEQUENCE</scope>
    <source>
        <strain evidence="2">5933</strain>
    </source>
</reference>
<feature type="chain" id="PRO_5038952723" evidence="1">
    <location>
        <begin position="21"/>
        <end position="122"/>
    </location>
</feature>
<dbReference type="AlphaFoldDB" id="A0A9D2TLX2"/>
<protein>
    <submittedName>
        <fullName evidence="2">DUF4363 family protein</fullName>
    </submittedName>
</protein>
<feature type="signal peptide" evidence="1">
    <location>
        <begin position="1"/>
        <end position="20"/>
    </location>
</feature>
<name>A0A9D2TLX2_9FIRM</name>
<organism evidence="2 3">
    <name type="scientific">Candidatus Ruthenibacterium merdavium</name>
    <dbReference type="NCBI Taxonomy" id="2838752"/>
    <lineage>
        <taxon>Bacteria</taxon>
        <taxon>Bacillati</taxon>
        <taxon>Bacillota</taxon>
        <taxon>Clostridia</taxon>
        <taxon>Eubacteriales</taxon>
        <taxon>Oscillospiraceae</taxon>
        <taxon>Ruthenibacterium</taxon>
    </lineage>
</organism>
<accession>A0A9D2TLX2</accession>
<dbReference type="EMBL" id="DWWA01000054">
    <property type="protein sequence ID" value="HJC73302.1"/>
    <property type="molecule type" value="Genomic_DNA"/>
</dbReference>
<comment type="caution">
    <text evidence="2">The sequence shown here is derived from an EMBL/GenBank/DDBJ whole genome shotgun (WGS) entry which is preliminary data.</text>
</comment>
<gene>
    <name evidence="2" type="ORF">H9698_11005</name>
</gene>
<sequence length="122" mass="13833">MKRIRCAVLILVLLGLLAVAAQIHIDTVTHNIIAALDQAHICAVRNDWEHARSFALHACSIMEDNRHIMEFFIKRETVASLALNLKGLSVYAQAPSAPDFIFELTRAKQETETLRHFFFSVF</sequence>
<keyword evidence="1" id="KW-0732">Signal</keyword>
<reference evidence="2" key="1">
    <citation type="journal article" date="2021" name="PeerJ">
        <title>Extensive microbial diversity within the chicken gut microbiome revealed by metagenomics and culture.</title>
        <authorList>
            <person name="Gilroy R."/>
            <person name="Ravi A."/>
            <person name="Getino M."/>
            <person name="Pursley I."/>
            <person name="Horton D.L."/>
            <person name="Alikhan N.F."/>
            <person name="Baker D."/>
            <person name="Gharbi K."/>
            <person name="Hall N."/>
            <person name="Watson M."/>
            <person name="Adriaenssens E.M."/>
            <person name="Foster-Nyarko E."/>
            <person name="Jarju S."/>
            <person name="Secka A."/>
            <person name="Antonio M."/>
            <person name="Oren A."/>
            <person name="Chaudhuri R.R."/>
            <person name="La Ragione R."/>
            <person name="Hildebrand F."/>
            <person name="Pallen M.J."/>
        </authorList>
    </citation>
    <scope>NUCLEOTIDE SEQUENCE</scope>
    <source>
        <strain evidence="2">5933</strain>
    </source>
</reference>
<proteinExistence type="predicted"/>
<evidence type="ECO:0000313" key="3">
    <source>
        <dbReference type="Proteomes" id="UP000823918"/>
    </source>
</evidence>
<dbReference type="Proteomes" id="UP000823918">
    <property type="component" value="Unassembled WGS sequence"/>
</dbReference>
<evidence type="ECO:0000313" key="2">
    <source>
        <dbReference type="EMBL" id="HJC73302.1"/>
    </source>
</evidence>